<feature type="region of interest" description="Disordered" evidence="1">
    <location>
        <begin position="27"/>
        <end position="121"/>
    </location>
</feature>
<sequence>MHSGDFQFFSTTTHTLFTLLFSSLLPHPPVTDEVSSERARTHQGRWTGRGKGDGPQQPGESGGLSCAARGPGEQGAAGGRAAQRSVSPPACAWDAKSAGARMRGTPVPPPGHNAQSRTGAC</sequence>
<reference evidence="4" key="1">
    <citation type="journal article" date="2011" name="Nat. Biotechnol.">
        <title>The genomic sequence of the Chinese hamster ovary (CHO)-K1 cell line.</title>
        <authorList>
            <person name="Xu X."/>
            <person name="Nagarajan H."/>
            <person name="Lewis N.E."/>
            <person name="Pan S."/>
            <person name="Cai Z."/>
            <person name="Liu X."/>
            <person name="Chen W."/>
            <person name="Xie M."/>
            <person name="Wang W."/>
            <person name="Hammond S."/>
            <person name="Andersen M.R."/>
            <person name="Neff N."/>
            <person name="Passarelli B."/>
            <person name="Koh W."/>
            <person name="Fan H.C."/>
            <person name="Wang J."/>
            <person name="Gui Y."/>
            <person name="Lee K.H."/>
            <person name="Betenbaugh M.J."/>
            <person name="Quake S.R."/>
            <person name="Famili I."/>
            <person name="Palsson B.O."/>
            <person name="Wang J."/>
        </authorList>
    </citation>
    <scope>NUCLEOTIDE SEQUENCE [LARGE SCALE GENOMIC DNA]</scope>
    <source>
        <strain evidence="4">CHO K1 cell line</strain>
    </source>
</reference>
<organism evidence="3 4">
    <name type="scientific">Cricetulus griseus</name>
    <name type="common">Chinese hamster</name>
    <name type="synonym">Cricetulus barabensis griseus</name>
    <dbReference type="NCBI Taxonomy" id="10029"/>
    <lineage>
        <taxon>Eukaryota</taxon>
        <taxon>Metazoa</taxon>
        <taxon>Chordata</taxon>
        <taxon>Craniata</taxon>
        <taxon>Vertebrata</taxon>
        <taxon>Euteleostomi</taxon>
        <taxon>Mammalia</taxon>
        <taxon>Eutheria</taxon>
        <taxon>Euarchontoglires</taxon>
        <taxon>Glires</taxon>
        <taxon>Rodentia</taxon>
        <taxon>Myomorpha</taxon>
        <taxon>Muroidea</taxon>
        <taxon>Cricetidae</taxon>
        <taxon>Cricetinae</taxon>
        <taxon>Cricetulus</taxon>
    </lineage>
</organism>
<feature type="chain" id="PRO_5003445065" evidence="2">
    <location>
        <begin position="32"/>
        <end position="121"/>
    </location>
</feature>
<name>G3I050_CRIGR</name>
<proteinExistence type="predicted"/>
<accession>G3I050</accession>
<evidence type="ECO:0000313" key="3">
    <source>
        <dbReference type="EMBL" id="EGV93649.1"/>
    </source>
</evidence>
<dbReference type="AlphaFoldDB" id="G3I050"/>
<keyword evidence="2" id="KW-0732">Signal</keyword>
<gene>
    <name evidence="3" type="ORF">I79_016719</name>
</gene>
<dbReference type="EMBL" id="JH000995">
    <property type="protein sequence ID" value="EGV93649.1"/>
    <property type="molecule type" value="Genomic_DNA"/>
</dbReference>
<dbReference type="InParanoid" id="G3I050"/>
<evidence type="ECO:0000256" key="1">
    <source>
        <dbReference type="SAM" id="MobiDB-lite"/>
    </source>
</evidence>
<feature type="signal peptide" evidence="2">
    <location>
        <begin position="1"/>
        <end position="31"/>
    </location>
</feature>
<dbReference type="Proteomes" id="UP000001075">
    <property type="component" value="Unassembled WGS sequence"/>
</dbReference>
<protein>
    <submittedName>
        <fullName evidence="3">Uncharacterized protein</fullName>
    </submittedName>
</protein>
<evidence type="ECO:0000256" key="2">
    <source>
        <dbReference type="SAM" id="SignalP"/>
    </source>
</evidence>
<evidence type="ECO:0000313" key="4">
    <source>
        <dbReference type="Proteomes" id="UP000001075"/>
    </source>
</evidence>